<name>A0AAP0F2K0_9MAGN</name>
<dbReference type="Proteomes" id="UP001419268">
    <property type="component" value="Unassembled WGS sequence"/>
</dbReference>
<feature type="compositionally biased region" description="Low complexity" evidence="1">
    <location>
        <begin position="66"/>
        <end position="75"/>
    </location>
</feature>
<dbReference type="EMBL" id="JBBNAG010000010">
    <property type="protein sequence ID" value="KAK9101343.1"/>
    <property type="molecule type" value="Genomic_DNA"/>
</dbReference>
<sequence length="75" mass="7758">MNAKLVMELGVGLEANRVKGYGGEGEEGRIARDEVAKGAREAGGRGLTGVAAEEGMGVRGRGSSLGSGLVWTRRR</sequence>
<organism evidence="2 3">
    <name type="scientific">Stephania cephalantha</name>
    <dbReference type="NCBI Taxonomy" id="152367"/>
    <lineage>
        <taxon>Eukaryota</taxon>
        <taxon>Viridiplantae</taxon>
        <taxon>Streptophyta</taxon>
        <taxon>Embryophyta</taxon>
        <taxon>Tracheophyta</taxon>
        <taxon>Spermatophyta</taxon>
        <taxon>Magnoliopsida</taxon>
        <taxon>Ranunculales</taxon>
        <taxon>Menispermaceae</taxon>
        <taxon>Menispermoideae</taxon>
        <taxon>Cissampelideae</taxon>
        <taxon>Stephania</taxon>
    </lineage>
</organism>
<evidence type="ECO:0000313" key="2">
    <source>
        <dbReference type="EMBL" id="KAK9101343.1"/>
    </source>
</evidence>
<keyword evidence="3" id="KW-1185">Reference proteome</keyword>
<evidence type="ECO:0000313" key="3">
    <source>
        <dbReference type="Proteomes" id="UP001419268"/>
    </source>
</evidence>
<protein>
    <submittedName>
        <fullName evidence="2">Uncharacterized protein</fullName>
    </submittedName>
</protein>
<gene>
    <name evidence="2" type="ORF">Scep_024773</name>
</gene>
<evidence type="ECO:0000256" key="1">
    <source>
        <dbReference type="SAM" id="MobiDB-lite"/>
    </source>
</evidence>
<feature type="region of interest" description="Disordered" evidence="1">
    <location>
        <begin position="54"/>
        <end position="75"/>
    </location>
</feature>
<reference evidence="2 3" key="1">
    <citation type="submission" date="2024-01" db="EMBL/GenBank/DDBJ databases">
        <title>Genome assemblies of Stephania.</title>
        <authorList>
            <person name="Yang L."/>
        </authorList>
    </citation>
    <scope>NUCLEOTIDE SEQUENCE [LARGE SCALE GENOMIC DNA]</scope>
    <source>
        <strain evidence="2">JXDWG</strain>
        <tissue evidence="2">Leaf</tissue>
    </source>
</reference>
<comment type="caution">
    <text evidence="2">The sequence shown here is derived from an EMBL/GenBank/DDBJ whole genome shotgun (WGS) entry which is preliminary data.</text>
</comment>
<proteinExistence type="predicted"/>
<accession>A0AAP0F2K0</accession>
<dbReference type="AlphaFoldDB" id="A0AAP0F2K0"/>